<protein>
    <submittedName>
        <fullName evidence="1">Uncharacterized protein</fullName>
    </submittedName>
</protein>
<evidence type="ECO:0000313" key="1">
    <source>
        <dbReference type="EMBL" id="EEF27468.1"/>
    </source>
</evidence>
<dbReference type="EMBL" id="EQ975386">
    <property type="protein sequence ID" value="EEF27468.1"/>
    <property type="molecule type" value="Genomic_DNA"/>
</dbReference>
<accession>B9T9J8</accession>
<reference evidence="2" key="1">
    <citation type="journal article" date="2010" name="Nat. Biotechnol.">
        <title>Draft genome sequence of the oilseed species Ricinus communis.</title>
        <authorList>
            <person name="Chan A.P."/>
            <person name="Crabtree J."/>
            <person name="Zhao Q."/>
            <person name="Lorenzi H."/>
            <person name="Orvis J."/>
            <person name="Puiu D."/>
            <person name="Melake-Berhan A."/>
            <person name="Jones K.M."/>
            <person name="Redman J."/>
            <person name="Chen G."/>
            <person name="Cahoon E.B."/>
            <person name="Gedil M."/>
            <person name="Stanke M."/>
            <person name="Haas B.J."/>
            <person name="Wortman J.R."/>
            <person name="Fraser-Liggett C.M."/>
            <person name="Ravel J."/>
            <person name="Rabinowicz P.D."/>
        </authorList>
    </citation>
    <scope>NUCLEOTIDE SEQUENCE [LARGE SCALE GENOMIC DNA]</scope>
    <source>
        <strain evidence="2">cv. Hale</strain>
    </source>
</reference>
<evidence type="ECO:0000313" key="2">
    <source>
        <dbReference type="Proteomes" id="UP000008311"/>
    </source>
</evidence>
<name>B9T9J8_RICCO</name>
<dbReference type="Proteomes" id="UP000008311">
    <property type="component" value="Unassembled WGS sequence"/>
</dbReference>
<proteinExistence type="predicted"/>
<organism evidence="1 2">
    <name type="scientific">Ricinus communis</name>
    <name type="common">Castor bean</name>
    <dbReference type="NCBI Taxonomy" id="3988"/>
    <lineage>
        <taxon>Eukaryota</taxon>
        <taxon>Viridiplantae</taxon>
        <taxon>Streptophyta</taxon>
        <taxon>Embryophyta</taxon>
        <taxon>Tracheophyta</taxon>
        <taxon>Spermatophyta</taxon>
        <taxon>Magnoliopsida</taxon>
        <taxon>eudicotyledons</taxon>
        <taxon>Gunneridae</taxon>
        <taxon>Pentapetalae</taxon>
        <taxon>rosids</taxon>
        <taxon>fabids</taxon>
        <taxon>Malpighiales</taxon>
        <taxon>Euphorbiaceae</taxon>
        <taxon>Acalyphoideae</taxon>
        <taxon>Acalypheae</taxon>
        <taxon>Ricinus</taxon>
    </lineage>
</organism>
<dbReference type="InParanoid" id="B9T9J8"/>
<keyword evidence="2" id="KW-1185">Reference proteome</keyword>
<dbReference type="AlphaFoldDB" id="B9T9J8"/>
<sequence length="90" mass="10023">MGARRLTKCLPDFRIRRDVRFCCAIAASRLRTLTTAPPGIAWIGALQRGGAPVCRGAELSCAAGFTRADGAWRGFHRPRTRRTRIEPRRS</sequence>
<gene>
    <name evidence="1" type="ORF">RCOM_0266650</name>
</gene>